<sequence>MIGVHSLMRKFMKKLNLWISAVFVLLTSVACSHESDLGQIRQDESQKSGINFELSGVLEPKFGADFSDTETFKALDVYQKGTDHDAPLSFSIDIEKYKDVKMHLFLRKVGGQAITTVFAPVKLAKSSDGGYTMTIQVKNLTAQGGEDFATGEWYVAGFWGGGSQEEQATVEKDRLAHKVEVVAPISPNNIGDAVSMDIPLGFSWTRLTQVTENGALRLENRNLKIRPMGILLSVILENRTKYTADIVALDKEMTGMSSGGRFDFTGVTDNDLRQGEFPAFRPAVTDNTNNESVKVLPEKLQIPSGAKTDKPLYLWLMPTASSQSQSQGPMDVTFTFISSERTTTDSDLDPKDQFSQNGVGRFNDRYVIDLSFKKRPENSVYFIKKLKVQSSLMITEYFINRYDVKSPTGKQHYLRHPLFFGFVELYNPNLDPVSLENYALARISNLRRYFSDGRLGKNYSFMHPFGRERYDVWEAGGFNGDPKGRADRNADNLTWSNRALLISLQLQDGQISSFQPNSLGFKSSLENNGNGIVKELYPDPANDSRTERVRFLKGGLTSGKAMLSGGKTMLLLGNAFLESGDPSDIPSYLYQDRWGNRGYYTPEYKLATADWNRIKNSDECEIIVALDNYTNKDEYTHSKGAGVMNLNYSDALFLVQKHSKDGSRRRIVDATSSNPFARVNNWTDFVRYVTLTTDDPNNSGAPHFRVRTVAQHMPEFLNFSYQQWYAEKFTGTIPSKASPGHRSAKNF</sequence>
<evidence type="ECO:0000313" key="3">
    <source>
        <dbReference type="Proteomes" id="UP000070224"/>
    </source>
</evidence>
<feature type="chain" id="PRO_5007462498" description="Lipoprotein" evidence="1">
    <location>
        <begin position="33"/>
        <end position="747"/>
    </location>
</feature>
<name>A0A134BB73_9PORP</name>
<evidence type="ECO:0008006" key="4">
    <source>
        <dbReference type="Google" id="ProtNLM"/>
    </source>
</evidence>
<dbReference type="EMBL" id="LSDK01000048">
    <property type="protein sequence ID" value="KXB77197.1"/>
    <property type="molecule type" value="Genomic_DNA"/>
</dbReference>
<reference evidence="3" key="1">
    <citation type="submission" date="2016-01" db="EMBL/GenBank/DDBJ databases">
        <authorList>
            <person name="Mitreva M."/>
            <person name="Pepin K.H."/>
            <person name="Mihindukulasuriya K.A."/>
            <person name="Fulton R."/>
            <person name="Fronick C."/>
            <person name="O'Laughlin M."/>
            <person name="Miner T."/>
            <person name="Herter B."/>
            <person name="Rosa B.A."/>
            <person name="Cordes M."/>
            <person name="Tomlinson C."/>
            <person name="Wollam A."/>
            <person name="Palsikar V.B."/>
            <person name="Mardis E.R."/>
            <person name="Wilson R.K."/>
        </authorList>
    </citation>
    <scope>NUCLEOTIDE SEQUENCE [LARGE SCALE GENOMIC DNA]</scope>
    <source>
        <strain evidence="3">KA00683</strain>
    </source>
</reference>
<keyword evidence="1" id="KW-0732">Signal</keyword>
<keyword evidence="3" id="KW-1185">Reference proteome</keyword>
<accession>A0A134BB73</accession>
<organism evidence="2 3">
    <name type="scientific">Porphyromonas somerae</name>
    <dbReference type="NCBI Taxonomy" id="322095"/>
    <lineage>
        <taxon>Bacteria</taxon>
        <taxon>Pseudomonadati</taxon>
        <taxon>Bacteroidota</taxon>
        <taxon>Bacteroidia</taxon>
        <taxon>Bacteroidales</taxon>
        <taxon>Porphyromonadaceae</taxon>
        <taxon>Porphyromonas</taxon>
    </lineage>
</organism>
<comment type="caution">
    <text evidence="2">The sequence shown here is derived from an EMBL/GenBank/DDBJ whole genome shotgun (WGS) entry which is preliminary data.</text>
</comment>
<evidence type="ECO:0000256" key="1">
    <source>
        <dbReference type="SAM" id="SignalP"/>
    </source>
</evidence>
<protein>
    <recommendedName>
        <fullName evidence="4">Lipoprotein</fullName>
    </recommendedName>
</protein>
<proteinExistence type="predicted"/>
<feature type="signal peptide" evidence="1">
    <location>
        <begin position="1"/>
        <end position="32"/>
    </location>
</feature>
<evidence type="ECO:0000313" key="2">
    <source>
        <dbReference type="EMBL" id="KXB77197.1"/>
    </source>
</evidence>
<dbReference type="PATRIC" id="fig|322095.3.peg.564"/>
<gene>
    <name evidence="2" type="ORF">HMPREF3185_00572</name>
</gene>
<dbReference type="AlphaFoldDB" id="A0A134BB73"/>
<dbReference type="Proteomes" id="UP000070224">
    <property type="component" value="Unassembled WGS sequence"/>
</dbReference>